<dbReference type="OrthoDB" id="21324at2157"/>
<dbReference type="Gene3D" id="3.40.50.300">
    <property type="entry name" value="P-loop containing nucleotide triphosphate hydrolases"/>
    <property type="match status" value="1"/>
</dbReference>
<dbReference type="InterPro" id="IPR027417">
    <property type="entry name" value="P-loop_NTPase"/>
</dbReference>
<evidence type="ECO:0000256" key="2">
    <source>
        <dbReference type="ARBA" id="ARBA00022741"/>
    </source>
</evidence>
<keyword evidence="3" id="KW-0378">Hydrolase</keyword>
<reference evidence="7" key="3">
    <citation type="submission" date="2020-03" db="EMBL/GenBank/DDBJ databases">
        <title>Sequencing and Assembly of Multiple Reported Metal-Biooxidizing Members of the Extremely Thermoacidophilic Archaeal Family Sulfolobaceae.</title>
        <authorList>
            <person name="Counts J.A."/>
            <person name="Kelly R.M."/>
        </authorList>
    </citation>
    <scope>NUCLEOTIDE SEQUENCE [LARGE SCALE GENOMIC DNA]</scope>
    <source>
        <strain evidence="7">HO1-1</strain>
    </source>
</reference>
<evidence type="ECO:0000256" key="5">
    <source>
        <dbReference type="ARBA" id="ARBA00023186"/>
    </source>
</evidence>
<keyword evidence="7" id="KW-1185">Reference proteome</keyword>
<keyword evidence="2" id="KW-0547">Nucleotide-binding</keyword>
<evidence type="ECO:0000256" key="3">
    <source>
        <dbReference type="ARBA" id="ARBA00022801"/>
    </source>
</evidence>
<dbReference type="NCBIfam" id="TIGR00750">
    <property type="entry name" value="lao"/>
    <property type="match status" value="1"/>
</dbReference>
<dbReference type="STRING" id="1293036.GCA_001315825_00042"/>
<sequence length="314" mass="34844">MSDDLLSKALQGDELSISKVLTNIEYNTNKGIRYLSELSKLSGRAHTIGITGIPGAGKSTLISDLIEAYASAGHKVGVIMIDPSSPLSMGSLMGNRIRMQDKSLLENVFIRSIASRGHLGGFSSEAIMLTEALDGLGYDKIIVETVGAGQTDTEVMSITHTVAVLVIPGTGDEIQALKAGIMEIGDIYVINKYDKPEADAVYDAVKFVIESGELSFRDEWKPRICKVSALKKTGIQELVNTFEEHVEFLRKKELFNTRIKRRRIKMIELLLRRRVNEVISKAMERDYNEVDELLSQGKIEELITKLSQLIKEQL</sequence>
<reference evidence="7" key="2">
    <citation type="submission" date="2020-03" db="EMBL/GenBank/DDBJ databases">
        <title>Complete Genome Sequences of Extremely Thermoacidophilic, Metal-Mobilizing Type-Strain Members of the Archaeal Family Sulfolobaceae: Acidianus brierleyi DSM-1651T, Acidianus sulfidivorans DSM-18786T, Metallosphaera hakonensis DSM-7519T, and Metallosphaera prunae DSM-10039T.</title>
        <authorList>
            <person name="Counts J.A."/>
            <person name="Kelly R.M."/>
        </authorList>
    </citation>
    <scope>NUCLEOTIDE SEQUENCE [LARGE SCALE GENOMIC DNA]</scope>
    <source>
        <strain evidence="7">HO1-1</strain>
    </source>
</reference>
<dbReference type="AlphaFoldDB" id="A0A2U9IUK8"/>
<dbReference type="GeneID" id="36835317"/>
<dbReference type="EMBL" id="CP029287">
    <property type="protein sequence ID" value="AWR99673.1"/>
    <property type="molecule type" value="Genomic_DNA"/>
</dbReference>
<evidence type="ECO:0000313" key="7">
    <source>
        <dbReference type="Proteomes" id="UP000247586"/>
    </source>
</evidence>
<name>A0A2U9IUK8_9CREN</name>
<protein>
    <submittedName>
        <fullName evidence="6">Methylmalonyl Co-A mutase-associated GTPase MeaB</fullName>
    </submittedName>
</protein>
<dbReference type="GO" id="GO:0005525">
    <property type="term" value="F:GTP binding"/>
    <property type="evidence" value="ECO:0007669"/>
    <property type="project" value="UniProtKB-KW"/>
</dbReference>
<accession>A0A2U9IUK8</accession>
<keyword evidence="4" id="KW-0342">GTP-binding</keyword>
<gene>
    <name evidence="6" type="ORF">DFR87_08205</name>
</gene>
<evidence type="ECO:0000256" key="1">
    <source>
        <dbReference type="ARBA" id="ARBA00009625"/>
    </source>
</evidence>
<dbReference type="PANTHER" id="PTHR43087:SF1">
    <property type="entry name" value="LAO_AO TRANSPORT SYSTEM ATPASE"/>
    <property type="match status" value="1"/>
</dbReference>
<reference evidence="6 7" key="1">
    <citation type="submission" date="2018-05" db="EMBL/GenBank/DDBJ databases">
        <title>Complete Genome Sequences of Extremely Thermoacidophilic, Metal-Mobilizing Type-Strain Members of the Archaeal Family Sulfolobaceae: Acidianus brierleyi DSM-1651T, Acidianus sulfidivorans DSM-18786T, Metallosphaera hakonensis DSM-7519T, and Metallosphaera prunae DSM-10039T.</title>
        <authorList>
            <person name="Counts J.A."/>
            <person name="Kelly R.M."/>
        </authorList>
    </citation>
    <scope>NUCLEOTIDE SEQUENCE [LARGE SCALE GENOMIC DNA]</scope>
    <source>
        <strain evidence="6 7">HO1-1</strain>
    </source>
</reference>
<dbReference type="InterPro" id="IPR052040">
    <property type="entry name" value="GTPase/Isobutyryl-CoA_mutase"/>
</dbReference>
<comment type="similarity">
    <text evidence="1">Belongs to the SIMIBI class G3E GTPase family. ArgK/MeaB subfamily.</text>
</comment>
<dbReference type="Pfam" id="PF03308">
    <property type="entry name" value="MeaB"/>
    <property type="match status" value="1"/>
</dbReference>
<dbReference type="Proteomes" id="UP000247586">
    <property type="component" value="Chromosome"/>
</dbReference>
<dbReference type="GO" id="GO:0003924">
    <property type="term" value="F:GTPase activity"/>
    <property type="evidence" value="ECO:0007669"/>
    <property type="project" value="InterPro"/>
</dbReference>
<dbReference type="RefSeq" id="WP_054835998.1">
    <property type="nucleotide sequence ID" value="NZ_BBBA01000001.1"/>
</dbReference>
<evidence type="ECO:0000313" key="6">
    <source>
        <dbReference type="EMBL" id="AWR99673.1"/>
    </source>
</evidence>
<dbReference type="PANTHER" id="PTHR43087">
    <property type="entry name" value="LYSINE/ARGININE/ORNITHINE TRANSPORT SYSTEM KINASE"/>
    <property type="match status" value="1"/>
</dbReference>
<proteinExistence type="inferred from homology"/>
<dbReference type="SUPFAM" id="SSF52540">
    <property type="entry name" value="P-loop containing nucleoside triphosphate hydrolases"/>
    <property type="match status" value="1"/>
</dbReference>
<dbReference type="InterPro" id="IPR005129">
    <property type="entry name" value="GTPase_ArgK"/>
</dbReference>
<dbReference type="KEGG" id="mhk:DFR87_08205"/>
<keyword evidence="5" id="KW-0143">Chaperone</keyword>
<evidence type="ECO:0000256" key="4">
    <source>
        <dbReference type="ARBA" id="ARBA00023134"/>
    </source>
</evidence>
<organism evidence="6 7">
    <name type="scientific">Metallosphaera hakonensis JCM 8857 = DSM 7519</name>
    <dbReference type="NCBI Taxonomy" id="1293036"/>
    <lineage>
        <taxon>Archaea</taxon>
        <taxon>Thermoproteota</taxon>
        <taxon>Thermoprotei</taxon>
        <taxon>Sulfolobales</taxon>
        <taxon>Sulfolobaceae</taxon>
        <taxon>Metallosphaera</taxon>
    </lineage>
</organism>